<proteinExistence type="predicted"/>
<dbReference type="HOGENOM" id="CLU_1046012_0_0_1"/>
<protein>
    <submittedName>
        <fullName evidence="1">Uncharacterized protein</fullName>
    </submittedName>
</protein>
<keyword evidence="2" id="KW-1185">Reference proteome</keyword>
<evidence type="ECO:0000313" key="2">
    <source>
        <dbReference type="Proteomes" id="UP000027222"/>
    </source>
</evidence>
<evidence type="ECO:0000313" key="1">
    <source>
        <dbReference type="EMBL" id="KDR73795.1"/>
    </source>
</evidence>
<sequence>MAFFDVEDEIGVVGAQGEAVLAAEPRTTTYSKPSTFKAPATDEDHLDEWSGVRATSNHAAGCRSGGKAVSYVVEIGAGDNLAIDADGEIFQAIGILLSAVIGTRLNTRRGGVEHVTEPQSNTASVGERLAILGMNTTIEEVGTDEPPVKYAGRGRRRSPRRMRNRKYGINIKRTKDVEDADVQNTRQAKAVRGLGLGRTLWTGGLVWGSGFGFRPGYGNECIASASLLRVCEAENIRICIDIEHWGLGLERRRIFGCGSLRTEGGF</sequence>
<dbReference type="Proteomes" id="UP000027222">
    <property type="component" value="Unassembled WGS sequence"/>
</dbReference>
<gene>
    <name evidence="1" type="ORF">GALMADRAFT_212584</name>
</gene>
<name>A0A067SS57_GALM3</name>
<dbReference type="EMBL" id="KL142385">
    <property type="protein sequence ID" value="KDR73795.1"/>
    <property type="molecule type" value="Genomic_DNA"/>
</dbReference>
<accession>A0A067SS57</accession>
<organism evidence="1 2">
    <name type="scientific">Galerina marginata (strain CBS 339.88)</name>
    <dbReference type="NCBI Taxonomy" id="685588"/>
    <lineage>
        <taxon>Eukaryota</taxon>
        <taxon>Fungi</taxon>
        <taxon>Dikarya</taxon>
        <taxon>Basidiomycota</taxon>
        <taxon>Agaricomycotina</taxon>
        <taxon>Agaricomycetes</taxon>
        <taxon>Agaricomycetidae</taxon>
        <taxon>Agaricales</taxon>
        <taxon>Agaricineae</taxon>
        <taxon>Strophariaceae</taxon>
        <taxon>Galerina</taxon>
    </lineage>
</organism>
<dbReference type="AlphaFoldDB" id="A0A067SS57"/>
<reference evidence="2" key="1">
    <citation type="journal article" date="2014" name="Proc. Natl. Acad. Sci. U.S.A.">
        <title>Extensive sampling of basidiomycete genomes demonstrates inadequacy of the white-rot/brown-rot paradigm for wood decay fungi.</title>
        <authorList>
            <person name="Riley R."/>
            <person name="Salamov A.A."/>
            <person name="Brown D.W."/>
            <person name="Nagy L.G."/>
            <person name="Floudas D."/>
            <person name="Held B.W."/>
            <person name="Levasseur A."/>
            <person name="Lombard V."/>
            <person name="Morin E."/>
            <person name="Otillar R."/>
            <person name="Lindquist E.A."/>
            <person name="Sun H."/>
            <person name="LaButti K.M."/>
            <person name="Schmutz J."/>
            <person name="Jabbour D."/>
            <person name="Luo H."/>
            <person name="Baker S.E."/>
            <person name="Pisabarro A.G."/>
            <person name="Walton J.D."/>
            <person name="Blanchette R.A."/>
            <person name="Henrissat B."/>
            <person name="Martin F."/>
            <person name="Cullen D."/>
            <person name="Hibbett D.S."/>
            <person name="Grigoriev I.V."/>
        </authorList>
    </citation>
    <scope>NUCLEOTIDE SEQUENCE [LARGE SCALE GENOMIC DNA]</scope>
    <source>
        <strain evidence="2">CBS 339.88</strain>
    </source>
</reference>